<name>A0A2A2CY59_9ACTN</name>
<dbReference type="CDD" id="cd00833">
    <property type="entry name" value="PKS"/>
    <property type="match status" value="1"/>
</dbReference>
<dbReference type="InterPro" id="IPR016035">
    <property type="entry name" value="Acyl_Trfase/lysoPLipase"/>
</dbReference>
<feature type="compositionally biased region" description="Gly residues" evidence="8">
    <location>
        <begin position="690"/>
        <end position="702"/>
    </location>
</feature>
<dbReference type="InterPro" id="IPR036736">
    <property type="entry name" value="ACP-like_sf"/>
</dbReference>
<dbReference type="Pfam" id="PF00550">
    <property type="entry name" value="PP-binding"/>
    <property type="match status" value="1"/>
</dbReference>
<dbReference type="Proteomes" id="UP000218944">
    <property type="component" value="Unassembled WGS sequence"/>
</dbReference>
<evidence type="ECO:0000259" key="10">
    <source>
        <dbReference type="PROSITE" id="PS52004"/>
    </source>
</evidence>
<dbReference type="FunFam" id="3.40.47.10:FF:000042">
    <property type="entry name" value="Polyketide synthase Pks13"/>
    <property type="match status" value="1"/>
</dbReference>
<dbReference type="SUPFAM" id="SSF47336">
    <property type="entry name" value="ACP-like"/>
    <property type="match status" value="1"/>
</dbReference>
<evidence type="ECO:0000256" key="5">
    <source>
        <dbReference type="ARBA" id="ARBA00023098"/>
    </source>
</evidence>
<feature type="region of interest" description="Disordered" evidence="8">
    <location>
        <begin position="690"/>
        <end position="725"/>
    </location>
</feature>
<dbReference type="GO" id="GO:0004312">
    <property type="term" value="F:fatty acid synthase activity"/>
    <property type="evidence" value="ECO:0007669"/>
    <property type="project" value="TreeGrafter"/>
</dbReference>
<dbReference type="InterPro" id="IPR020841">
    <property type="entry name" value="PKS_Beta-ketoAc_synthase_dom"/>
</dbReference>
<keyword evidence="1" id="KW-0596">Phosphopantetheine</keyword>
<dbReference type="InterPro" id="IPR032821">
    <property type="entry name" value="PKS_assoc"/>
</dbReference>
<gene>
    <name evidence="11" type="ORF">CK936_37105</name>
</gene>
<dbReference type="SUPFAM" id="SSF52151">
    <property type="entry name" value="FabD/lysophospholipase-like"/>
    <property type="match status" value="1"/>
</dbReference>
<dbReference type="InterPro" id="IPR050091">
    <property type="entry name" value="PKS_NRPS_Biosynth_Enz"/>
</dbReference>
<dbReference type="Pfam" id="PF16197">
    <property type="entry name" value="KAsynt_C_assoc"/>
    <property type="match status" value="1"/>
</dbReference>
<evidence type="ECO:0000259" key="9">
    <source>
        <dbReference type="PROSITE" id="PS50075"/>
    </source>
</evidence>
<keyword evidence="2" id="KW-0597">Phosphoprotein</keyword>
<protein>
    <submittedName>
        <fullName evidence="11">Beta-ketoacyl synthase</fullName>
    </submittedName>
</protein>
<dbReference type="SMART" id="SM00825">
    <property type="entry name" value="PKS_KS"/>
    <property type="match status" value="1"/>
</dbReference>
<sequence>MTDCDVAIIGMACRFPGAPSVEAFWDLLREGREAVRFPTEAELLAAGADPAELARPGFVRATQGIEGVELFDAAHFGIPEDEAELLDPQHRHFLECALAALEDAGYDPGTHPGEIGVFAGAGMNTYLPGNLAGRYATGSSVGRYRLMLANDKDYLATRVCYKLDLRGPGVSVGTACSTSLVAVHLACLSLLSGECGTALAGAVHLRMPQDEGHLHQEGMIFSPDGHCRAFDAEARGTVLGSGVGVVVLKPLADARADGDTVHAVIKGTAVTNDGRAKTGFTAPSVERQAATVREAQRVADCPPGTIGYVEAHGTGTPLGDPVEVAALNRAFGRTGPGRTVLGSVKTNVGHLDVAAGMAGLIKTALMLRHRTFVPSLHFRAPNPDIDFAAGPFRVGTGTAPWPDGNGPRRAGVSSFGVGGTNAHVVLEEPPGPRPGPAPRAAEPLLISARTPEALARATGDLARHLRRRPGADLDAVAHTLAAGRHHHAHRRAVVCADTGDAAMSLAVLDPERVRTGQAGPDPAGFAFVLPDVTDVPGAAELYEGLAAFREAVDACAAELRTPAGELLADRAAAALVVPYALARVCREWGVRPGAVVGRGSGRTVAGCLAGVFGPGGALALAAGGAAGGGTGGAVAGGAGSSAGGAAGSAAGSTGDDALGGATRSVTESSTADAAGSAAVSIPGDAVDGVAGGANGRSTGGPAGSAAGSTAGSTTDGATGRATDGVAARTPAVPCAVPEIPVSLGEGWLPPHRAADPGTWTRPGDGEGDRQATEALLKDAGLVPLVFDPSGGRPATEVLLDVLARAWTHGADVRWEHWYGPGRRRRVPLPTYPYERWRHWVDPASARERPAARPDELRRRVEEADPGGRGAILQEFLRAQAARLLEPEDGRPPGVDDDLFELGADSLILIDLVATLGTALGRSLSASFDDPPTLRGLADQVAASWRTP</sequence>
<dbReference type="SUPFAM" id="SSF53901">
    <property type="entry name" value="Thiolase-like"/>
    <property type="match status" value="1"/>
</dbReference>
<dbReference type="GO" id="GO:0017000">
    <property type="term" value="P:antibiotic biosynthetic process"/>
    <property type="evidence" value="ECO:0007669"/>
    <property type="project" value="UniProtKB-KW"/>
</dbReference>
<dbReference type="InterPro" id="IPR009081">
    <property type="entry name" value="PP-bd_ACP"/>
</dbReference>
<dbReference type="EMBL" id="NSJV01000714">
    <property type="protein sequence ID" value="PAU44032.1"/>
    <property type="molecule type" value="Genomic_DNA"/>
</dbReference>
<dbReference type="Gene3D" id="3.40.366.10">
    <property type="entry name" value="Malonyl-Coenzyme A Acyl Carrier Protein, domain 2"/>
    <property type="match status" value="1"/>
</dbReference>
<dbReference type="RefSeq" id="WP_095585333.1">
    <property type="nucleotide sequence ID" value="NZ_JAJQQQ010000001.1"/>
</dbReference>
<dbReference type="GO" id="GO:0006633">
    <property type="term" value="P:fatty acid biosynthetic process"/>
    <property type="evidence" value="ECO:0007669"/>
    <property type="project" value="TreeGrafter"/>
</dbReference>
<dbReference type="GO" id="GO:0031177">
    <property type="term" value="F:phosphopantetheine binding"/>
    <property type="evidence" value="ECO:0007669"/>
    <property type="project" value="InterPro"/>
</dbReference>
<dbReference type="PROSITE" id="PS50075">
    <property type="entry name" value="CARRIER"/>
    <property type="match status" value="1"/>
</dbReference>
<feature type="domain" description="Ketosynthase family 3 (KS3)" evidence="10">
    <location>
        <begin position="3"/>
        <end position="428"/>
    </location>
</feature>
<dbReference type="PANTHER" id="PTHR43775">
    <property type="entry name" value="FATTY ACID SYNTHASE"/>
    <property type="match status" value="1"/>
</dbReference>
<dbReference type="Gene3D" id="1.10.1200.10">
    <property type="entry name" value="ACP-like"/>
    <property type="match status" value="1"/>
</dbReference>
<dbReference type="Gene3D" id="3.40.47.10">
    <property type="match status" value="1"/>
</dbReference>
<dbReference type="PROSITE" id="PS00012">
    <property type="entry name" value="PHOSPHOPANTETHEINE"/>
    <property type="match status" value="1"/>
</dbReference>
<keyword evidence="6" id="KW-0045">Antibiotic biosynthesis</keyword>
<dbReference type="InterPro" id="IPR001227">
    <property type="entry name" value="Ac_transferase_dom_sf"/>
</dbReference>
<dbReference type="Pfam" id="PF00109">
    <property type="entry name" value="ketoacyl-synt"/>
    <property type="match status" value="1"/>
</dbReference>
<dbReference type="Gene3D" id="3.30.70.3290">
    <property type="match status" value="2"/>
</dbReference>
<evidence type="ECO:0000256" key="3">
    <source>
        <dbReference type="ARBA" id="ARBA00022679"/>
    </source>
</evidence>
<evidence type="ECO:0000256" key="6">
    <source>
        <dbReference type="ARBA" id="ARBA00023194"/>
    </source>
</evidence>
<organism evidence="11 12">
    <name type="scientific">Streptomyces albireticuli</name>
    <dbReference type="NCBI Taxonomy" id="1940"/>
    <lineage>
        <taxon>Bacteria</taxon>
        <taxon>Bacillati</taxon>
        <taxon>Actinomycetota</taxon>
        <taxon>Actinomycetes</taxon>
        <taxon>Kitasatosporales</taxon>
        <taxon>Streptomycetaceae</taxon>
        <taxon>Streptomyces</taxon>
    </lineage>
</organism>
<evidence type="ECO:0000256" key="7">
    <source>
        <dbReference type="ARBA" id="ARBA00023268"/>
    </source>
</evidence>
<dbReference type="InterPro" id="IPR014030">
    <property type="entry name" value="Ketoacyl_synth_N"/>
</dbReference>
<dbReference type="InterPro" id="IPR006162">
    <property type="entry name" value="Ppantetheine_attach_site"/>
</dbReference>
<dbReference type="Pfam" id="PF02801">
    <property type="entry name" value="Ketoacyl-synt_C"/>
    <property type="match status" value="1"/>
</dbReference>
<keyword evidence="7" id="KW-0511">Multifunctional enzyme</keyword>
<dbReference type="InterPro" id="IPR014031">
    <property type="entry name" value="Ketoacyl_synth_C"/>
</dbReference>
<comment type="caution">
    <text evidence="11">The sequence shown here is derived from an EMBL/GenBank/DDBJ whole genome shotgun (WGS) entry which is preliminary data.</text>
</comment>
<feature type="domain" description="Carrier" evidence="9">
    <location>
        <begin position="866"/>
        <end position="947"/>
    </location>
</feature>
<dbReference type="SMART" id="SM00823">
    <property type="entry name" value="PKS_PP"/>
    <property type="match status" value="1"/>
</dbReference>
<evidence type="ECO:0000256" key="4">
    <source>
        <dbReference type="ARBA" id="ARBA00022832"/>
    </source>
</evidence>
<keyword evidence="12" id="KW-1185">Reference proteome</keyword>
<keyword evidence="3" id="KW-0808">Transferase</keyword>
<dbReference type="AlphaFoldDB" id="A0A2A2CY59"/>
<dbReference type="InterPro" id="IPR020806">
    <property type="entry name" value="PKS_PP-bd"/>
</dbReference>
<proteinExistence type="predicted"/>
<reference evidence="11 12" key="1">
    <citation type="submission" date="2017-08" db="EMBL/GenBank/DDBJ databases">
        <title>Genome sequence of Streptomyces albireticuli NRRL B-1670.</title>
        <authorList>
            <person name="Graham D.E."/>
            <person name="Mahan K.M."/>
            <person name="Klingeman D.M."/>
            <person name="Hettich R.L."/>
            <person name="Parry R.J."/>
            <person name="Spain J.C."/>
        </authorList>
    </citation>
    <scope>NUCLEOTIDE SEQUENCE [LARGE SCALE GENOMIC DNA]</scope>
    <source>
        <strain evidence="11 12">NRRL B-1670</strain>
    </source>
</reference>
<feature type="region of interest" description="Disordered" evidence="8">
    <location>
        <begin position="744"/>
        <end position="769"/>
    </location>
</feature>
<keyword evidence="4" id="KW-0276">Fatty acid metabolism</keyword>
<keyword evidence="5" id="KW-0443">Lipid metabolism</keyword>
<dbReference type="InterPro" id="IPR016039">
    <property type="entry name" value="Thiolase-like"/>
</dbReference>
<evidence type="ECO:0000313" key="12">
    <source>
        <dbReference type="Proteomes" id="UP000218944"/>
    </source>
</evidence>
<feature type="region of interest" description="Disordered" evidence="8">
    <location>
        <begin position="658"/>
        <end position="677"/>
    </location>
</feature>
<evidence type="ECO:0000256" key="8">
    <source>
        <dbReference type="SAM" id="MobiDB-lite"/>
    </source>
</evidence>
<accession>A0A2A2CY59</accession>
<evidence type="ECO:0000313" key="11">
    <source>
        <dbReference type="EMBL" id="PAU44032.1"/>
    </source>
</evidence>
<feature type="compositionally biased region" description="Low complexity" evidence="8">
    <location>
        <begin position="703"/>
        <end position="725"/>
    </location>
</feature>
<evidence type="ECO:0000256" key="1">
    <source>
        <dbReference type="ARBA" id="ARBA00022450"/>
    </source>
</evidence>
<evidence type="ECO:0000256" key="2">
    <source>
        <dbReference type="ARBA" id="ARBA00022553"/>
    </source>
</evidence>
<dbReference type="PANTHER" id="PTHR43775:SF37">
    <property type="entry name" value="SI:DKEY-61P9.11"/>
    <property type="match status" value="1"/>
</dbReference>
<dbReference type="PROSITE" id="PS52004">
    <property type="entry name" value="KS3_2"/>
    <property type="match status" value="1"/>
</dbReference>